<dbReference type="PANTHER" id="PTHR14689:SF0">
    <property type="entry name" value="COILED-COIL DOMAIN-CONTAINING PROTEIN 82"/>
    <property type="match status" value="1"/>
</dbReference>
<dbReference type="AlphaFoldDB" id="B6QIE0"/>
<dbReference type="InterPro" id="IPR025451">
    <property type="entry name" value="DUF4211"/>
</dbReference>
<dbReference type="VEuPathDB" id="FungiDB:PMAA_097250"/>
<dbReference type="EMBL" id="DS995902">
    <property type="protein sequence ID" value="EEA23135.1"/>
    <property type="molecule type" value="Genomic_DNA"/>
</dbReference>
<feature type="region of interest" description="Disordered" evidence="1">
    <location>
        <begin position="551"/>
        <end position="581"/>
    </location>
</feature>
<dbReference type="PANTHER" id="PTHR14689">
    <property type="entry name" value="PHORBOL-ESTER_DAG-TYPE DOMAIN-CONTAINING PROTEIN"/>
    <property type="match status" value="1"/>
</dbReference>
<keyword evidence="4" id="KW-1185">Reference proteome</keyword>
<evidence type="ECO:0000313" key="4">
    <source>
        <dbReference type="Proteomes" id="UP000001294"/>
    </source>
</evidence>
<feature type="compositionally biased region" description="Acidic residues" evidence="1">
    <location>
        <begin position="551"/>
        <end position="566"/>
    </location>
</feature>
<dbReference type="Pfam" id="PF13926">
    <property type="entry name" value="DUF4211"/>
    <property type="match status" value="1"/>
</dbReference>
<feature type="compositionally biased region" description="Basic and acidic residues" evidence="1">
    <location>
        <begin position="256"/>
        <end position="265"/>
    </location>
</feature>
<feature type="compositionally biased region" description="Basic and acidic residues" evidence="1">
    <location>
        <begin position="569"/>
        <end position="581"/>
    </location>
</feature>
<protein>
    <recommendedName>
        <fullName evidence="2">DUF4211 domain-containing protein</fullName>
    </recommendedName>
</protein>
<feature type="compositionally biased region" description="Basic residues" evidence="1">
    <location>
        <begin position="1"/>
        <end position="11"/>
    </location>
</feature>
<feature type="compositionally biased region" description="Acidic residues" evidence="1">
    <location>
        <begin position="266"/>
        <end position="275"/>
    </location>
</feature>
<feature type="region of interest" description="Disordered" evidence="1">
    <location>
        <begin position="64"/>
        <end position="394"/>
    </location>
</feature>
<dbReference type="STRING" id="441960.B6QIE0"/>
<feature type="compositionally biased region" description="Acidic residues" evidence="1">
    <location>
        <begin position="361"/>
        <end position="375"/>
    </location>
</feature>
<feature type="domain" description="DUF4211" evidence="2">
    <location>
        <begin position="419"/>
        <end position="548"/>
    </location>
</feature>
<gene>
    <name evidence="3" type="ORF">PMAA_097250</name>
</gene>
<feature type="compositionally biased region" description="Acidic residues" evidence="1">
    <location>
        <begin position="311"/>
        <end position="321"/>
    </location>
</feature>
<feature type="region of interest" description="Disordered" evidence="1">
    <location>
        <begin position="1"/>
        <end position="46"/>
    </location>
</feature>
<accession>B6QIE0</accession>
<sequence length="683" mass="77759">MAGAKGKKKQSRLAFAPIQDSPPSHRTDASQSALTPSRLRYTNPFTGNITVRGQLQLEDYVRSWGNSMVGGGDKEELAEPGQPSSELDAKRNLSNSSSKQTKPDPISIPQEASSDDEVIRPSKRRRIATGAVNDNGSDQDSHTSASPSEENNLQNNDTTDDDFEMGRRPTKRTPHRRSQRLLASSPTETKARRNSLKTDLSNIREPEDSDANELASPGTHRKRTSRPSRKQKSPSVIDLDDSDVVITSHQRKKRKQNDQPNHEQVDEGEDSDDDIIAPTPSRRSSRKSPQKSVDTGSEELPKTPRKYSQQDELDLEEDLEDLRDTVVREKRTRGSAVNSARSNRQKHLEMLRRRRAGEKDISEEEDEDEQEDEEESQPHYASTAGMNWDDYSRIRDDSDSDAASIIEANEDLDADDSSFVEDDGELGVPVNVPFEFSRHRTKTTRDCFRDVVEWMVHSKLNPAFHRNDDVYKFAFIKISDEVVGRAGSQLISTVWNADFVNTLRARPHLDVTAYPLDEGHKCDACNRSKHPASSDLKFTGKPYSEETLEPLYESDDSDSDGSDTSDVDGNSHDRDRDGHILPSEDRHYYLGRTCKSNAVLTHTLIHWRFHLYEWVVDYLNHKEELLSNPQKSLEREKMSAKKRTKYANHVVDQMDEDGEVQRLWTDFHQTIRTVREMKDVRQF</sequence>
<evidence type="ECO:0000256" key="1">
    <source>
        <dbReference type="SAM" id="MobiDB-lite"/>
    </source>
</evidence>
<feature type="compositionally biased region" description="Polar residues" evidence="1">
    <location>
        <begin position="132"/>
        <end position="150"/>
    </location>
</feature>
<dbReference type="PhylomeDB" id="B6QIE0"/>
<organism evidence="3 4">
    <name type="scientific">Talaromyces marneffei (strain ATCC 18224 / CBS 334.59 / QM 7333)</name>
    <name type="common">Penicillium marneffei</name>
    <dbReference type="NCBI Taxonomy" id="441960"/>
    <lineage>
        <taxon>Eukaryota</taxon>
        <taxon>Fungi</taxon>
        <taxon>Dikarya</taxon>
        <taxon>Ascomycota</taxon>
        <taxon>Pezizomycotina</taxon>
        <taxon>Eurotiomycetes</taxon>
        <taxon>Eurotiomycetidae</taxon>
        <taxon>Eurotiales</taxon>
        <taxon>Trichocomaceae</taxon>
        <taxon>Talaromyces</taxon>
        <taxon>Talaromyces sect. Talaromyces</taxon>
    </lineage>
</organism>
<proteinExistence type="predicted"/>
<dbReference type="OrthoDB" id="21499at2759"/>
<name>B6QIE0_TALMQ</name>
<reference evidence="4" key="1">
    <citation type="journal article" date="2015" name="Genome Announc.">
        <title>Genome sequence of the AIDS-associated pathogen Penicillium marneffei (ATCC18224) and its near taxonomic relative Talaromyces stipitatus (ATCC10500).</title>
        <authorList>
            <person name="Nierman W.C."/>
            <person name="Fedorova-Abrams N.D."/>
            <person name="Andrianopoulos A."/>
        </authorList>
    </citation>
    <scope>NUCLEOTIDE SEQUENCE [LARGE SCALE GENOMIC DNA]</scope>
    <source>
        <strain evidence="4">ATCC 18224 / CBS 334.59 / QM 7333</strain>
    </source>
</reference>
<dbReference type="Proteomes" id="UP000001294">
    <property type="component" value="Unassembled WGS sequence"/>
</dbReference>
<evidence type="ECO:0000313" key="3">
    <source>
        <dbReference type="EMBL" id="EEA23135.1"/>
    </source>
</evidence>
<feature type="compositionally biased region" description="Basic residues" evidence="1">
    <location>
        <begin position="168"/>
        <end position="179"/>
    </location>
</feature>
<feature type="compositionally biased region" description="Basic residues" evidence="1">
    <location>
        <begin position="219"/>
        <end position="232"/>
    </location>
</feature>
<evidence type="ECO:0000259" key="2">
    <source>
        <dbReference type="Pfam" id="PF13926"/>
    </source>
</evidence>
<dbReference type="HOGENOM" id="CLU_021433_1_0_1"/>
<dbReference type="GO" id="GO:0005634">
    <property type="term" value="C:nucleus"/>
    <property type="evidence" value="ECO:0007669"/>
    <property type="project" value="TreeGrafter"/>
</dbReference>